<protein>
    <submittedName>
        <fullName evidence="1">Uncharacterized protein</fullName>
    </submittedName>
</protein>
<dbReference type="EMBL" id="OX597819">
    <property type="protein sequence ID" value="CAI9724523.1"/>
    <property type="molecule type" value="Genomic_DNA"/>
</dbReference>
<sequence>MIKAKDSHTGTDVARINKVFSGSLPLQQPVPCKIRHRKTMNIDEWNDSTLIHKTRYQRPEGNIALTAKELDRYNVDIAVSGETRLSGYDSMVDYGYTFCSVRSHWNNDITTLAITSIVKMG</sequence>
<name>A0AA36F711_OCTVU</name>
<proteinExistence type="predicted"/>
<evidence type="ECO:0000313" key="1">
    <source>
        <dbReference type="EMBL" id="CAI9724523.1"/>
    </source>
</evidence>
<keyword evidence="2" id="KW-1185">Reference proteome</keyword>
<dbReference type="Proteomes" id="UP001162480">
    <property type="component" value="Chromosome 6"/>
</dbReference>
<organism evidence="1 2">
    <name type="scientific">Octopus vulgaris</name>
    <name type="common">Common octopus</name>
    <dbReference type="NCBI Taxonomy" id="6645"/>
    <lineage>
        <taxon>Eukaryota</taxon>
        <taxon>Metazoa</taxon>
        <taxon>Spiralia</taxon>
        <taxon>Lophotrochozoa</taxon>
        <taxon>Mollusca</taxon>
        <taxon>Cephalopoda</taxon>
        <taxon>Coleoidea</taxon>
        <taxon>Octopodiformes</taxon>
        <taxon>Octopoda</taxon>
        <taxon>Incirrata</taxon>
        <taxon>Octopodidae</taxon>
        <taxon>Octopus</taxon>
    </lineage>
</organism>
<dbReference type="AlphaFoldDB" id="A0AA36F711"/>
<gene>
    <name evidence="1" type="ORF">OCTVUL_1B028965</name>
</gene>
<reference evidence="1" key="1">
    <citation type="submission" date="2023-08" db="EMBL/GenBank/DDBJ databases">
        <authorList>
            <person name="Alioto T."/>
            <person name="Alioto T."/>
            <person name="Gomez Garrido J."/>
        </authorList>
    </citation>
    <scope>NUCLEOTIDE SEQUENCE</scope>
</reference>
<accession>A0AA36F711</accession>
<evidence type="ECO:0000313" key="2">
    <source>
        <dbReference type="Proteomes" id="UP001162480"/>
    </source>
</evidence>